<dbReference type="SUPFAM" id="SSF52540">
    <property type="entry name" value="P-loop containing nucleoside triphosphate hydrolases"/>
    <property type="match status" value="1"/>
</dbReference>
<dbReference type="SUPFAM" id="SSF90123">
    <property type="entry name" value="ABC transporter transmembrane region"/>
    <property type="match status" value="1"/>
</dbReference>
<sequence length="594" mass="67280">MNWQQELIDSAGWLAQAFIGSMLFLAVLGFLLIKFSRWGKQFWQLAADYIDPKHNLKAIGLFLIIVLLSLMAVRLNVVISNWYNVMYGSLQDLNAPLFWQMMVVFSILASINVVLVLANYYLSQRFTINWRTALNQRFVDRWTTNRTYYKTQYNYSRLDNPDQRIQQDILSFVSSSLSFSTGLISAVTSIIAFTILLWKLSGPTALLGIEIPHGMVFIAFGYVLITSLFAFKLGRPLIALNFLNEKLNANYRYSLIRIKEYAESIAFYGGEKTERNTLFGQFEKVIGNVWQIVYRTLKFSGFNLVVSQTSVVFPFLIQAGRFFSKQISLGDLMQTVNVFGQLHSSLSFFRNSYDDFAAYKATLDRLTGFNAAMRSAEQLPMPTISEHASRLQVKNLTVKTPAHTPLINGLNLDIAPATRLLIQGPSGVGKTTLLRALAGLWAYAEGEIAAPRNALFLSQKPYLPQGTLLDALYYPNTPPQKADYQTEQAVLQQVCLAHLSDKLSEHNEWTQILSLGEQQRVAFARLLLNKPQIVFLDEASASMDEGLEDAMYRLLQQELPHSTVISVGHRSTLKRFHSDLLHIQTDGSWQLARQ</sequence>
<evidence type="ECO:0000256" key="5">
    <source>
        <dbReference type="ARBA" id="ARBA00022840"/>
    </source>
</evidence>
<evidence type="ECO:0000256" key="3">
    <source>
        <dbReference type="ARBA" id="ARBA00022692"/>
    </source>
</evidence>
<feature type="transmembrane region" description="Helical" evidence="8">
    <location>
        <begin position="211"/>
        <end position="231"/>
    </location>
</feature>
<evidence type="ECO:0000256" key="1">
    <source>
        <dbReference type="ARBA" id="ARBA00004651"/>
    </source>
</evidence>
<evidence type="ECO:0000313" key="12">
    <source>
        <dbReference type="Proteomes" id="UP000030380"/>
    </source>
</evidence>
<comment type="subcellular location">
    <subcellularLocation>
        <location evidence="1">Cell membrane</location>
        <topology evidence="1">Multi-pass membrane protein</topology>
    </subcellularLocation>
</comment>
<dbReference type="InterPro" id="IPR003439">
    <property type="entry name" value="ABC_transporter-like_ATP-bd"/>
</dbReference>
<dbReference type="CDD" id="cd03223">
    <property type="entry name" value="ABCD_peroxisomal_ALDP"/>
    <property type="match status" value="1"/>
</dbReference>
<evidence type="ECO:0000256" key="8">
    <source>
        <dbReference type="SAM" id="Phobius"/>
    </source>
</evidence>
<proteinExistence type="predicted"/>
<gene>
    <name evidence="11" type="ORF">OA57_10725</name>
</gene>
<keyword evidence="4" id="KW-0547">Nucleotide-binding</keyword>
<accession>A0A0A3AK25</accession>
<dbReference type="InterPro" id="IPR050835">
    <property type="entry name" value="ABC_transporter_sub-D"/>
</dbReference>
<evidence type="ECO:0000259" key="9">
    <source>
        <dbReference type="PROSITE" id="PS50893"/>
    </source>
</evidence>
<dbReference type="STRING" id="505317.OA57_10725"/>
<dbReference type="GO" id="GO:0005886">
    <property type="term" value="C:plasma membrane"/>
    <property type="evidence" value="ECO:0007669"/>
    <property type="project" value="UniProtKB-SubCell"/>
</dbReference>
<dbReference type="GO" id="GO:0140359">
    <property type="term" value="F:ABC-type transporter activity"/>
    <property type="evidence" value="ECO:0007669"/>
    <property type="project" value="InterPro"/>
</dbReference>
<dbReference type="InterPro" id="IPR011527">
    <property type="entry name" value="ABC1_TM_dom"/>
</dbReference>
<reference evidence="11 12" key="1">
    <citation type="submission" date="2014-11" db="EMBL/GenBank/DDBJ databases">
        <title>Draft genome sequence of Chelonobacter oris 1662T, associated with respiratory disease in Hermann's Tortoises.</title>
        <authorList>
            <person name="Kudirkiene E."/>
            <person name="Hansen M.J."/>
            <person name="Bojesen A.M."/>
        </authorList>
    </citation>
    <scope>NUCLEOTIDE SEQUENCE [LARGE SCALE GENOMIC DNA]</scope>
    <source>
        <strain evidence="11 12">1662</strain>
    </source>
</reference>
<keyword evidence="6 8" id="KW-1133">Transmembrane helix</keyword>
<dbReference type="Gene3D" id="1.20.1560.10">
    <property type="entry name" value="ABC transporter type 1, transmembrane domain"/>
    <property type="match status" value="1"/>
</dbReference>
<keyword evidence="3 8" id="KW-0812">Transmembrane</keyword>
<dbReference type="PROSITE" id="PS50929">
    <property type="entry name" value="ABC_TM1F"/>
    <property type="match status" value="1"/>
</dbReference>
<dbReference type="Pfam" id="PF00005">
    <property type="entry name" value="ABC_tran"/>
    <property type="match status" value="1"/>
</dbReference>
<dbReference type="Pfam" id="PF06472">
    <property type="entry name" value="ABC_membrane_2"/>
    <property type="match status" value="1"/>
</dbReference>
<evidence type="ECO:0000259" key="10">
    <source>
        <dbReference type="PROSITE" id="PS50929"/>
    </source>
</evidence>
<protein>
    <submittedName>
        <fullName evidence="11">ABC transporter ATP-binding protein</fullName>
    </submittedName>
</protein>
<comment type="caution">
    <text evidence="11">The sequence shown here is derived from an EMBL/GenBank/DDBJ whole genome shotgun (WGS) entry which is preliminary data.</text>
</comment>
<dbReference type="GO" id="GO:0016887">
    <property type="term" value="F:ATP hydrolysis activity"/>
    <property type="evidence" value="ECO:0007669"/>
    <property type="project" value="InterPro"/>
</dbReference>
<dbReference type="SMART" id="SM00382">
    <property type="entry name" value="AAA"/>
    <property type="match status" value="1"/>
</dbReference>
<dbReference type="InterPro" id="IPR036640">
    <property type="entry name" value="ABC1_TM_sf"/>
</dbReference>
<dbReference type="AlphaFoldDB" id="A0A0A3AK25"/>
<dbReference type="Gene3D" id="3.40.50.300">
    <property type="entry name" value="P-loop containing nucleotide triphosphate hydrolases"/>
    <property type="match status" value="1"/>
</dbReference>
<dbReference type="InterPro" id="IPR027417">
    <property type="entry name" value="P-loop_NTPase"/>
</dbReference>
<dbReference type="GO" id="GO:0005524">
    <property type="term" value="F:ATP binding"/>
    <property type="evidence" value="ECO:0007669"/>
    <property type="project" value="UniProtKB-KW"/>
</dbReference>
<dbReference type="PANTHER" id="PTHR11384:SF59">
    <property type="entry name" value="LYSOSOMAL COBALAMIN TRANSPORTER ABCD4"/>
    <property type="match status" value="1"/>
</dbReference>
<evidence type="ECO:0000256" key="4">
    <source>
        <dbReference type="ARBA" id="ARBA00022741"/>
    </source>
</evidence>
<dbReference type="PROSITE" id="PS00211">
    <property type="entry name" value="ABC_TRANSPORTER_1"/>
    <property type="match status" value="1"/>
</dbReference>
<dbReference type="Proteomes" id="UP000030380">
    <property type="component" value="Unassembled WGS sequence"/>
</dbReference>
<evidence type="ECO:0000313" key="11">
    <source>
        <dbReference type="EMBL" id="KGQ69718.1"/>
    </source>
</evidence>
<feature type="transmembrane region" description="Helical" evidence="8">
    <location>
        <begin position="12"/>
        <end position="35"/>
    </location>
</feature>
<keyword evidence="12" id="KW-1185">Reference proteome</keyword>
<dbReference type="EMBL" id="JSUM01000015">
    <property type="protein sequence ID" value="KGQ69718.1"/>
    <property type="molecule type" value="Genomic_DNA"/>
</dbReference>
<feature type="transmembrane region" description="Helical" evidence="8">
    <location>
        <begin position="56"/>
        <end position="77"/>
    </location>
</feature>
<keyword evidence="5 11" id="KW-0067">ATP-binding</keyword>
<keyword evidence="7 8" id="KW-0472">Membrane</keyword>
<organism evidence="11 12">
    <name type="scientific">Chelonobacter oris</name>
    <dbReference type="NCBI Taxonomy" id="505317"/>
    <lineage>
        <taxon>Bacteria</taxon>
        <taxon>Pseudomonadati</taxon>
        <taxon>Pseudomonadota</taxon>
        <taxon>Gammaproteobacteria</taxon>
        <taxon>Pasteurellales</taxon>
        <taxon>Pasteurellaceae</taxon>
        <taxon>Chelonobacter</taxon>
    </lineage>
</organism>
<dbReference type="PROSITE" id="PS50893">
    <property type="entry name" value="ABC_TRANSPORTER_2"/>
    <property type="match status" value="1"/>
</dbReference>
<dbReference type="PANTHER" id="PTHR11384">
    <property type="entry name" value="ATP-BINDING CASSETTE, SUB-FAMILY D MEMBER"/>
    <property type="match status" value="1"/>
</dbReference>
<feature type="domain" description="ABC transmembrane type-1" evidence="10">
    <location>
        <begin position="59"/>
        <end position="358"/>
    </location>
</feature>
<feature type="domain" description="ABC transporter" evidence="9">
    <location>
        <begin position="391"/>
        <end position="594"/>
    </location>
</feature>
<evidence type="ECO:0000256" key="2">
    <source>
        <dbReference type="ARBA" id="ARBA00022448"/>
    </source>
</evidence>
<dbReference type="InterPro" id="IPR017871">
    <property type="entry name" value="ABC_transporter-like_CS"/>
</dbReference>
<keyword evidence="2" id="KW-0813">Transport</keyword>
<feature type="transmembrane region" description="Helical" evidence="8">
    <location>
        <begin position="97"/>
        <end position="122"/>
    </location>
</feature>
<evidence type="ECO:0000256" key="7">
    <source>
        <dbReference type="ARBA" id="ARBA00023136"/>
    </source>
</evidence>
<dbReference type="InterPro" id="IPR003593">
    <property type="entry name" value="AAA+_ATPase"/>
</dbReference>
<dbReference type="RefSeq" id="WP_034617562.1">
    <property type="nucleotide sequence ID" value="NZ_JSUM01000015.1"/>
</dbReference>
<feature type="transmembrane region" description="Helical" evidence="8">
    <location>
        <begin position="177"/>
        <end position="199"/>
    </location>
</feature>
<name>A0A0A3AK25_9PAST</name>
<evidence type="ECO:0000256" key="6">
    <source>
        <dbReference type="ARBA" id="ARBA00022989"/>
    </source>
</evidence>
<dbReference type="OrthoDB" id="9810134at2"/>